<dbReference type="EnsemblMetazoa" id="CLYHEMT012043.1">
    <property type="protein sequence ID" value="CLYHEMP012043.1"/>
    <property type="gene ID" value="CLYHEMG012043"/>
</dbReference>
<reference evidence="6" key="1">
    <citation type="submission" date="2021-01" db="UniProtKB">
        <authorList>
            <consortium name="EnsemblMetazoa"/>
        </authorList>
    </citation>
    <scope>IDENTIFICATION</scope>
</reference>
<evidence type="ECO:0000256" key="4">
    <source>
        <dbReference type="SAM" id="SignalP"/>
    </source>
</evidence>
<evidence type="ECO:0000259" key="5">
    <source>
        <dbReference type="PROSITE" id="PS51465"/>
    </source>
</evidence>
<dbReference type="SMART" id="SM00280">
    <property type="entry name" value="KAZAL"/>
    <property type="match status" value="2"/>
</dbReference>
<dbReference type="InterPro" id="IPR036058">
    <property type="entry name" value="Kazal_dom_sf"/>
</dbReference>
<dbReference type="PANTHER" id="PTHR10913:SF45">
    <property type="entry name" value="FOLLISTATIN, ISOFORM A-RELATED"/>
    <property type="match status" value="1"/>
</dbReference>
<evidence type="ECO:0000256" key="2">
    <source>
        <dbReference type="ARBA" id="ARBA00022900"/>
    </source>
</evidence>
<dbReference type="GeneID" id="136816904"/>
<dbReference type="RefSeq" id="XP_066929341.1">
    <property type="nucleotide sequence ID" value="XM_067073240.1"/>
</dbReference>
<feature type="chain" id="PRO_5029895442" description="Kazal-like domain-containing protein" evidence="4">
    <location>
        <begin position="21"/>
        <end position="129"/>
    </location>
</feature>
<keyword evidence="7" id="KW-1185">Reference proteome</keyword>
<dbReference type="InterPro" id="IPR002350">
    <property type="entry name" value="Kazal_dom"/>
</dbReference>
<proteinExistence type="predicted"/>
<dbReference type="CDD" id="cd00104">
    <property type="entry name" value="KAZAL_FS"/>
    <property type="match status" value="1"/>
</dbReference>
<dbReference type="GO" id="GO:0005576">
    <property type="term" value="C:extracellular region"/>
    <property type="evidence" value="ECO:0007669"/>
    <property type="project" value="TreeGrafter"/>
</dbReference>
<evidence type="ECO:0000313" key="6">
    <source>
        <dbReference type="EnsemblMetazoa" id="CLYHEMP012043.1"/>
    </source>
</evidence>
<feature type="signal peptide" evidence="4">
    <location>
        <begin position="1"/>
        <end position="20"/>
    </location>
</feature>
<dbReference type="SUPFAM" id="SSF100895">
    <property type="entry name" value="Kazal-type serine protease inhibitors"/>
    <property type="match status" value="2"/>
</dbReference>
<keyword evidence="1" id="KW-0646">Protease inhibitor</keyword>
<dbReference type="Gene3D" id="3.30.60.30">
    <property type="match status" value="2"/>
</dbReference>
<keyword evidence="3" id="KW-1015">Disulfide bond</keyword>
<evidence type="ECO:0000313" key="7">
    <source>
        <dbReference type="Proteomes" id="UP000594262"/>
    </source>
</evidence>
<dbReference type="Pfam" id="PF07648">
    <property type="entry name" value="Kazal_2"/>
    <property type="match status" value="2"/>
</dbReference>
<sequence>MKSCEMRIVLLLVFVIFTEASLPCGPCSHGNDKRAVCGSDGRRYSDFCALQKVSCLKGIPIMAVKVAADDELCTDCNIYCGPSHQPVCGIDNRTYMNECVLRFMACRSRKAIFIRHYGRCIYTSPRRNS</sequence>
<dbReference type="PROSITE" id="PS51465">
    <property type="entry name" value="KAZAL_2"/>
    <property type="match status" value="1"/>
</dbReference>
<keyword evidence="2" id="KW-0722">Serine protease inhibitor</keyword>
<dbReference type="InterPro" id="IPR050653">
    <property type="entry name" value="Prot_Inhib_GrowthFact_Antg"/>
</dbReference>
<name>A0A7M5VCX8_9CNID</name>
<dbReference type="OrthoDB" id="5988997at2759"/>
<dbReference type="PANTHER" id="PTHR10913">
    <property type="entry name" value="FOLLISTATIN-RELATED"/>
    <property type="match status" value="1"/>
</dbReference>
<keyword evidence="4" id="KW-0732">Signal</keyword>
<accession>A0A7M5VCX8</accession>
<organism evidence="6 7">
    <name type="scientific">Clytia hemisphaerica</name>
    <dbReference type="NCBI Taxonomy" id="252671"/>
    <lineage>
        <taxon>Eukaryota</taxon>
        <taxon>Metazoa</taxon>
        <taxon>Cnidaria</taxon>
        <taxon>Hydrozoa</taxon>
        <taxon>Hydroidolina</taxon>
        <taxon>Leptothecata</taxon>
        <taxon>Obeliida</taxon>
        <taxon>Clytiidae</taxon>
        <taxon>Clytia</taxon>
    </lineage>
</organism>
<evidence type="ECO:0000256" key="3">
    <source>
        <dbReference type="ARBA" id="ARBA00023157"/>
    </source>
</evidence>
<dbReference type="AlphaFoldDB" id="A0A7M5VCX8"/>
<feature type="domain" description="Kazal-like" evidence="5">
    <location>
        <begin position="74"/>
        <end position="122"/>
    </location>
</feature>
<dbReference type="GO" id="GO:0030154">
    <property type="term" value="P:cell differentiation"/>
    <property type="evidence" value="ECO:0007669"/>
    <property type="project" value="TreeGrafter"/>
</dbReference>
<dbReference type="Proteomes" id="UP000594262">
    <property type="component" value="Unplaced"/>
</dbReference>
<evidence type="ECO:0000256" key="1">
    <source>
        <dbReference type="ARBA" id="ARBA00022690"/>
    </source>
</evidence>
<protein>
    <recommendedName>
        <fullName evidence="5">Kazal-like domain-containing protein</fullName>
    </recommendedName>
</protein>